<feature type="transmembrane region" description="Helical" evidence="1">
    <location>
        <begin position="6"/>
        <end position="30"/>
    </location>
</feature>
<feature type="transmembrane region" description="Helical" evidence="1">
    <location>
        <begin position="122"/>
        <end position="142"/>
    </location>
</feature>
<evidence type="ECO:0000256" key="1">
    <source>
        <dbReference type="SAM" id="Phobius"/>
    </source>
</evidence>
<evidence type="ECO:0000313" key="2">
    <source>
        <dbReference type="EMBL" id="RPD53914.1"/>
    </source>
</evidence>
<feature type="transmembrane region" description="Helical" evidence="1">
    <location>
        <begin position="167"/>
        <end position="188"/>
    </location>
</feature>
<keyword evidence="3" id="KW-1185">Reference proteome</keyword>
<organism evidence="2 3">
    <name type="scientific">Lentinus tigrinus ALCF2SS1-6</name>
    <dbReference type="NCBI Taxonomy" id="1328759"/>
    <lineage>
        <taxon>Eukaryota</taxon>
        <taxon>Fungi</taxon>
        <taxon>Dikarya</taxon>
        <taxon>Basidiomycota</taxon>
        <taxon>Agaricomycotina</taxon>
        <taxon>Agaricomycetes</taxon>
        <taxon>Polyporales</taxon>
        <taxon>Polyporaceae</taxon>
        <taxon>Lentinus</taxon>
    </lineage>
</organism>
<dbReference type="STRING" id="1328759.A0A5C2RRH6"/>
<dbReference type="EMBL" id="ML122313">
    <property type="protein sequence ID" value="RPD53914.1"/>
    <property type="molecule type" value="Genomic_DNA"/>
</dbReference>
<protein>
    <recommendedName>
        <fullName evidence="4">Integral membrane protein</fullName>
    </recommendedName>
</protein>
<sequence length="324" mass="35262">MDRAELIALFVNSLLFGAFSVLYMFTSWMLLFQHKRSQKHVVVFAASTCLWALSIAYTSLVAHRALEAFMVNASNVGNAPIFYSANIASGTAVAKDVIYVTTVSIADSFLTYRLFVVWDRTWWITVLPILMVLGTAAAGYGACGDLATLDVQSSAIIPAAPPTLGPFIGTLFSLPVATNLLLTALIAGRITWSLLRTRKVLISKWHWDVLETVIESGLITSTGLAALLGTYLAESNAQFICMDALQPLIGVNFTLIILRVHYRGASEEPEPRSRASVVVRGPIGLHFGESISRTTQDFDFSVSVSDGPALQDEWSPKVIASEVR</sequence>
<gene>
    <name evidence="2" type="ORF">L227DRAFT_580948</name>
</gene>
<evidence type="ECO:0000313" key="3">
    <source>
        <dbReference type="Proteomes" id="UP000313359"/>
    </source>
</evidence>
<dbReference type="Proteomes" id="UP000313359">
    <property type="component" value="Unassembled WGS sequence"/>
</dbReference>
<feature type="transmembrane region" description="Helical" evidence="1">
    <location>
        <begin position="42"/>
        <end position="62"/>
    </location>
</feature>
<keyword evidence="1" id="KW-0812">Transmembrane</keyword>
<dbReference type="AlphaFoldDB" id="A0A5C2RRH6"/>
<proteinExistence type="predicted"/>
<accession>A0A5C2RRH6</accession>
<keyword evidence="1" id="KW-0472">Membrane</keyword>
<name>A0A5C2RRH6_9APHY</name>
<evidence type="ECO:0008006" key="4">
    <source>
        <dbReference type="Google" id="ProtNLM"/>
    </source>
</evidence>
<reference evidence="2" key="1">
    <citation type="journal article" date="2018" name="Genome Biol. Evol.">
        <title>Genomics and development of Lentinus tigrinus, a white-rot wood-decaying mushroom with dimorphic fruiting bodies.</title>
        <authorList>
            <person name="Wu B."/>
            <person name="Xu Z."/>
            <person name="Knudson A."/>
            <person name="Carlson A."/>
            <person name="Chen N."/>
            <person name="Kovaka S."/>
            <person name="LaButti K."/>
            <person name="Lipzen A."/>
            <person name="Pennachio C."/>
            <person name="Riley R."/>
            <person name="Schakwitz W."/>
            <person name="Umezawa K."/>
            <person name="Ohm R.A."/>
            <person name="Grigoriev I.V."/>
            <person name="Nagy L.G."/>
            <person name="Gibbons J."/>
            <person name="Hibbett D."/>
        </authorList>
    </citation>
    <scope>NUCLEOTIDE SEQUENCE [LARGE SCALE GENOMIC DNA]</scope>
    <source>
        <strain evidence="2">ALCF2SS1-6</strain>
    </source>
</reference>
<dbReference type="OrthoDB" id="2748361at2759"/>
<keyword evidence="1" id="KW-1133">Transmembrane helix</keyword>